<feature type="domain" description="Methyltransferase" evidence="10">
    <location>
        <begin position="75"/>
        <end position="142"/>
    </location>
</feature>
<comment type="catalytic activity">
    <reaction evidence="7">
        <text>arsenic triglutathione + 2 [thioredoxin]-dithiol + 2 S-adenosyl-L-methionine + H2O = dimethylarsinous acid + 2 [thioredoxin]-disulfide + 3 glutathione + 2 S-adenosyl-L-homocysteine + 2 H(+)</text>
        <dbReference type="Rhea" id="RHEA:69464"/>
        <dbReference type="Rhea" id="RHEA-COMP:10698"/>
        <dbReference type="Rhea" id="RHEA-COMP:10700"/>
        <dbReference type="ChEBI" id="CHEBI:15377"/>
        <dbReference type="ChEBI" id="CHEBI:15378"/>
        <dbReference type="ChEBI" id="CHEBI:23808"/>
        <dbReference type="ChEBI" id="CHEBI:29950"/>
        <dbReference type="ChEBI" id="CHEBI:50058"/>
        <dbReference type="ChEBI" id="CHEBI:57856"/>
        <dbReference type="ChEBI" id="CHEBI:57925"/>
        <dbReference type="ChEBI" id="CHEBI:59789"/>
        <dbReference type="ChEBI" id="CHEBI:183640"/>
        <dbReference type="EC" id="2.1.1.137"/>
    </reaction>
</comment>
<evidence type="ECO:0000259" key="10">
    <source>
        <dbReference type="Pfam" id="PF13847"/>
    </source>
</evidence>
<protein>
    <recommendedName>
        <fullName evidence="5">Arsenite methyltransferase</fullName>
        <ecNumber evidence="4">2.1.1.137</ecNumber>
    </recommendedName>
</protein>
<dbReference type="Gene3D" id="3.40.50.150">
    <property type="entry name" value="Vaccinia Virus protein VP39"/>
    <property type="match status" value="2"/>
</dbReference>
<feature type="compositionally biased region" description="Low complexity" evidence="9">
    <location>
        <begin position="1"/>
        <end position="20"/>
    </location>
</feature>
<dbReference type="EC" id="2.1.1.137" evidence="4"/>
<dbReference type="InterPro" id="IPR025714">
    <property type="entry name" value="Methyltranfer_dom"/>
</dbReference>
<dbReference type="PANTHER" id="PTHR43675">
    <property type="entry name" value="ARSENITE METHYLTRANSFERASE"/>
    <property type="match status" value="1"/>
</dbReference>
<keyword evidence="2" id="KW-0949">S-adenosyl-L-methionine</keyword>
<evidence type="ECO:0000256" key="7">
    <source>
        <dbReference type="ARBA" id="ARBA00047943"/>
    </source>
</evidence>
<dbReference type="InterPro" id="IPR029063">
    <property type="entry name" value="SAM-dependent_MTases_sf"/>
</dbReference>
<evidence type="ECO:0000256" key="6">
    <source>
        <dbReference type="ARBA" id="ARBA00047941"/>
    </source>
</evidence>
<feature type="domain" description="Methyltransferase" evidence="10">
    <location>
        <begin position="177"/>
        <end position="262"/>
    </location>
</feature>
<organism evidence="11 12">
    <name type="scientific">Saltatorellus ferox</name>
    <dbReference type="NCBI Taxonomy" id="2528018"/>
    <lineage>
        <taxon>Bacteria</taxon>
        <taxon>Pseudomonadati</taxon>
        <taxon>Planctomycetota</taxon>
        <taxon>Planctomycetia</taxon>
        <taxon>Planctomycetia incertae sedis</taxon>
        <taxon>Saltatorellus</taxon>
    </lineage>
</organism>
<sequence>MTIDSSSPVSAGVSPASSGSLLDSVKSRYSEGARDVVPELCCPVDYDASLLEVLPQEIIDRDYGCGDPSRFVRPDDVVLDLGSGGGKICYMASQIVGAGGRVIGVDTTTDMLELARKHRQEVGDRIGWHNVDFRRGHIQNLRLDHDALGAWLEAHPVRDVAGYEALERERARLELEAPMIPDESVDVVLSNCVLNLVDPAEKPKMFAEIHRVLKRGGRAAISDIVCDEDVPQELQDNPELWSGCISGAMREDRFLQAFADAGLYGVEIAVYQSEPWAIVQGIEFRSMTVTAHKGKEGPCYDHGEAVIYRGPWKSVVDDDGHTLHRGQRTAVCRKTLGLYESAPYADDVIAVRPLQEISAENAPLFDCSRDSLRAPAETKFGAARADVAPGTSCCDPAGGADGASCC</sequence>
<evidence type="ECO:0000313" key="12">
    <source>
        <dbReference type="Proteomes" id="UP000320390"/>
    </source>
</evidence>
<dbReference type="OrthoDB" id="9772751at2"/>
<dbReference type="InterPro" id="IPR026669">
    <property type="entry name" value="Arsenite_MeTrfase-like"/>
</dbReference>
<evidence type="ECO:0000256" key="1">
    <source>
        <dbReference type="ARBA" id="ARBA00022679"/>
    </source>
</evidence>
<dbReference type="Proteomes" id="UP000320390">
    <property type="component" value="Chromosome"/>
</dbReference>
<keyword evidence="1 11" id="KW-0808">Transferase</keyword>
<evidence type="ECO:0000256" key="9">
    <source>
        <dbReference type="SAM" id="MobiDB-lite"/>
    </source>
</evidence>
<dbReference type="GO" id="GO:0032259">
    <property type="term" value="P:methylation"/>
    <property type="evidence" value="ECO:0007669"/>
    <property type="project" value="UniProtKB-KW"/>
</dbReference>
<evidence type="ECO:0000313" key="11">
    <source>
        <dbReference type="EMBL" id="QDV08692.1"/>
    </source>
</evidence>
<reference evidence="11 12" key="1">
    <citation type="submission" date="2019-02" db="EMBL/GenBank/DDBJ databases">
        <title>Deep-cultivation of Planctomycetes and their phenomic and genomic characterization uncovers novel biology.</title>
        <authorList>
            <person name="Wiegand S."/>
            <person name="Jogler M."/>
            <person name="Boedeker C."/>
            <person name="Pinto D."/>
            <person name="Vollmers J."/>
            <person name="Rivas-Marin E."/>
            <person name="Kohn T."/>
            <person name="Peeters S.H."/>
            <person name="Heuer A."/>
            <person name="Rast P."/>
            <person name="Oberbeckmann S."/>
            <person name="Bunk B."/>
            <person name="Jeske O."/>
            <person name="Meyerdierks A."/>
            <person name="Storesund J.E."/>
            <person name="Kallscheuer N."/>
            <person name="Luecker S."/>
            <person name="Lage O.M."/>
            <person name="Pohl T."/>
            <person name="Merkel B.J."/>
            <person name="Hornburger P."/>
            <person name="Mueller R.-W."/>
            <person name="Bruemmer F."/>
            <person name="Labrenz M."/>
            <person name="Spormann A.M."/>
            <person name="Op den Camp H."/>
            <person name="Overmann J."/>
            <person name="Amann R."/>
            <person name="Jetten M.S.M."/>
            <person name="Mascher T."/>
            <person name="Medema M.H."/>
            <person name="Devos D.P."/>
            <person name="Kaster A.-K."/>
            <person name="Ovreas L."/>
            <person name="Rohde M."/>
            <person name="Galperin M.Y."/>
            <person name="Jogler C."/>
        </authorList>
    </citation>
    <scope>NUCLEOTIDE SEQUENCE [LARGE SCALE GENOMIC DNA]</scope>
    <source>
        <strain evidence="11 12">Poly30</strain>
    </source>
</reference>
<gene>
    <name evidence="11" type="ORF">Poly30_42450</name>
</gene>
<dbReference type="EMBL" id="CP036434">
    <property type="protein sequence ID" value="QDV08692.1"/>
    <property type="molecule type" value="Genomic_DNA"/>
</dbReference>
<dbReference type="AlphaFoldDB" id="A0A518EX74"/>
<accession>A0A518EX74</accession>
<keyword evidence="11" id="KW-0489">Methyltransferase</keyword>
<evidence type="ECO:0000256" key="4">
    <source>
        <dbReference type="ARBA" id="ARBA00034521"/>
    </source>
</evidence>
<keyword evidence="12" id="KW-1185">Reference proteome</keyword>
<dbReference type="CDD" id="cd02440">
    <property type="entry name" value="AdoMet_MTases"/>
    <property type="match status" value="1"/>
</dbReference>
<comment type="similarity">
    <text evidence="3">Belongs to the methyltransferase superfamily. Arsenite methyltransferase family.</text>
</comment>
<dbReference type="PANTHER" id="PTHR43675:SF8">
    <property type="entry name" value="ARSENITE METHYLTRANSFERASE"/>
    <property type="match status" value="1"/>
</dbReference>
<name>A0A518EX74_9BACT</name>
<dbReference type="Pfam" id="PF13847">
    <property type="entry name" value="Methyltransf_31"/>
    <property type="match status" value="2"/>
</dbReference>
<dbReference type="GO" id="GO:0030791">
    <property type="term" value="F:arsenite methyltransferase activity"/>
    <property type="evidence" value="ECO:0007669"/>
    <property type="project" value="UniProtKB-EC"/>
</dbReference>
<evidence type="ECO:0000256" key="8">
    <source>
        <dbReference type="ARBA" id="ARBA00048428"/>
    </source>
</evidence>
<proteinExistence type="inferred from homology"/>
<comment type="catalytic activity">
    <reaction evidence="8">
        <text>arsenic triglutathione + 3 [thioredoxin]-dithiol + 3 S-adenosyl-L-methionine = trimethylarsine + 3 [thioredoxin]-disulfide + 3 glutathione + 3 S-adenosyl-L-homocysteine + 3 H(+)</text>
        <dbReference type="Rhea" id="RHEA:69432"/>
        <dbReference type="Rhea" id="RHEA-COMP:10698"/>
        <dbReference type="Rhea" id="RHEA-COMP:10700"/>
        <dbReference type="ChEBI" id="CHEBI:15378"/>
        <dbReference type="ChEBI" id="CHEBI:27130"/>
        <dbReference type="ChEBI" id="CHEBI:29950"/>
        <dbReference type="ChEBI" id="CHEBI:50058"/>
        <dbReference type="ChEBI" id="CHEBI:57856"/>
        <dbReference type="ChEBI" id="CHEBI:57925"/>
        <dbReference type="ChEBI" id="CHEBI:59789"/>
        <dbReference type="ChEBI" id="CHEBI:183640"/>
        <dbReference type="EC" id="2.1.1.137"/>
    </reaction>
</comment>
<evidence type="ECO:0000256" key="3">
    <source>
        <dbReference type="ARBA" id="ARBA00034487"/>
    </source>
</evidence>
<comment type="catalytic activity">
    <reaction evidence="6">
        <text>arsenic triglutathione + [thioredoxin]-dithiol + S-adenosyl-L-methionine + 2 H2O = methylarsonous acid + [thioredoxin]-disulfide + 3 glutathione + S-adenosyl-L-homocysteine + H(+)</text>
        <dbReference type="Rhea" id="RHEA:69460"/>
        <dbReference type="Rhea" id="RHEA-COMP:10698"/>
        <dbReference type="Rhea" id="RHEA-COMP:10700"/>
        <dbReference type="ChEBI" id="CHEBI:15377"/>
        <dbReference type="ChEBI" id="CHEBI:15378"/>
        <dbReference type="ChEBI" id="CHEBI:17826"/>
        <dbReference type="ChEBI" id="CHEBI:29950"/>
        <dbReference type="ChEBI" id="CHEBI:50058"/>
        <dbReference type="ChEBI" id="CHEBI:57856"/>
        <dbReference type="ChEBI" id="CHEBI:57925"/>
        <dbReference type="ChEBI" id="CHEBI:59789"/>
        <dbReference type="ChEBI" id="CHEBI:183640"/>
        <dbReference type="EC" id="2.1.1.137"/>
    </reaction>
</comment>
<dbReference type="SUPFAM" id="SSF53335">
    <property type="entry name" value="S-adenosyl-L-methionine-dependent methyltransferases"/>
    <property type="match status" value="1"/>
</dbReference>
<evidence type="ECO:0000256" key="5">
    <source>
        <dbReference type="ARBA" id="ARBA00034545"/>
    </source>
</evidence>
<feature type="region of interest" description="Disordered" evidence="9">
    <location>
        <begin position="1"/>
        <end position="21"/>
    </location>
</feature>
<evidence type="ECO:0000256" key="2">
    <source>
        <dbReference type="ARBA" id="ARBA00022691"/>
    </source>
</evidence>
<dbReference type="RefSeq" id="WP_145201809.1">
    <property type="nucleotide sequence ID" value="NZ_CP036434.1"/>
</dbReference>